<dbReference type="SUPFAM" id="SSF55486">
    <property type="entry name" value="Metalloproteases ('zincins'), catalytic domain"/>
    <property type="match status" value="1"/>
</dbReference>
<dbReference type="EMBL" id="FNQO01000001">
    <property type="protein sequence ID" value="SDZ75207.1"/>
    <property type="molecule type" value="Genomic_DNA"/>
</dbReference>
<organism evidence="1 2">
    <name type="scientific">Microbulbifer marinus</name>
    <dbReference type="NCBI Taxonomy" id="658218"/>
    <lineage>
        <taxon>Bacteria</taxon>
        <taxon>Pseudomonadati</taxon>
        <taxon>Pseudomonadota</taxon>
        <taxon>Gammaproteobacteria</taxon>
        <taxon>Cellvibrionales</taxon>
        <taxon>Microbulbiferaceae</taxon>
        <taxon>Microbulbifer</taxon>
    </lineage>
</organism>
<evidence type="ECO:0008006" key="3">
    <source>
        <dbReference type="Google" id="ProtNLM"/>
    </source>
</evidence>
<dbReference type="Gene3D" id="3.40.390.10">
    <property type="entry name" value="Collagenase (Catalytic Domain)"/>
    <property type="match status" value="1"/>
</dbReference>
<dbReference type="CDD" id="cd20169">
    <property type="entry name" value="Peptidase_M90_mtfA"/>
    <property type="match status" value="1"/>
</dbReference>
<evidence type="ECO:0000313" key="1">
    <source>
        <dbReference type="EMBL" id="SDZ75207.1"/>
    </source>
</evidence>
<protein>
    <recommendedName>
        <fullName evidence="3">Mlc titration factor A</fullName>
    </recommendedName>
</protein>
<sequence>MTTFLAIILLAILLWLVPHYYRTWRSRYLRSKTLNPQQQQLLQESLHLYPHLPVAQQRELQANIAFFLHDKEFVGCEGLRVSERMRIAVAAHACLLLLGRENRCYPNLYTVLLYPDTYVAPETHRDGYIETTGHSAREGEAHYRGPVVLSWADLEEDLLHPENGRNVALHEFAHKIDEEDGYYDGRPLFENAGEGKNWAAVLGTEFARLRQRAVAGTSVQAEPAVLDLYGAESPAEFFAVATESFFTTPRAVREAHPLLYRELCQFYRLDPAALPHGNPQADRYPG</sequence>
<dbReference type="GO" id="GO:0008237">
    <property type="term" value="F:metallopeptidase activity"/>
    <property type="evidence" value="ECO:0007669"/>
    <property type="project" value="InterPro"/>
</dbReference>
<dbReference type="Pfam" id="PF06167">
    <property type="entry name" value="Peptidase_M90"/>
    <property type="match status" value="1"/>
</dbReference>
<name>A0A1H3VK97_9GAMM</name>
<dbReference type="GO" id="GO:0005829">
    <property type="term" value="C:cytosol"/>
    <property type="evidence" value="ECO:0007669"/>
    <property type="project" value="TreeGrafter"/>
</dbReference>
<dbReference type="InterPro" id="IPR042252">
    <property type="entry name" value="MtfA_N"/>
</dbReference>
<dbReference type="PANTHER" id="PTHR30164">
    <property type="entry name" value="MTFA PEPTIDASE"/>
    <property type="match status" value="1"/>
</dbReference>
<keyword evidence="2" id="KW-1185">Reference proteome</keyword>
<dbReference type="InterPro" id="IPR010384">
    <property type="entry name" value="MtfA_fam"/>
</dbReference>
<proteinExistence type="predicted"/>
<dbReference type="AlphaFoldDB" id="A0A1H3VK97"/>
<dbReference type="GO" id="GO:0004177">
    <property type="term" value="F:aminopeptidase activity"/>
    <property type="evidence" value="ECO:0007669"/>
    <property type="project" value="TreeGrafter"/>
</dbReference>
<dbReference type="Gene3D" id="1.10.472.150">
    <property type="entry name" value="Glucose-regulated metallo-peptidase M90, N-terminal domain"/>
    <property type="match status" value="1"/>
</dbReference>
<dbReference type="Proteomes" id="UP000198658">
    <property type="component" value="Unassembled WGS sequence"/>
</dbReference>
<dbReference type="InterPro" id="IPR024079">
    <property type="entry name" value="MetalloPept_cat_dom_sf"/>
</dbReference>
<dbReference type="OrthoDB" id="9786424at2"/>
<dbReference type="RefSeq" id="WP_091383763.1">
    <property type="nucleotide sequence ID" value="NZ_FNQO01000001.1"/>
</dbReference>
<gene>
    <name evidence="1" type="ORF">SAMN05216562_0024</name>
</gene>
<evidence type="ECO:0000313" key="2">
    <source>
        <dbReference type="Proteomes" id="UP000198658"/>
    </source>
</evidence>
<dbReference type="PANTHER" id="PTHR30164:SF2">
    <property type="entry name" value="PROTEIN MTFA"/>
    <property type="match status" value="1"/>
</dbReference>
<accession>A0A1H3VK97</accession>
<reference evidence="2" key="1">
    <citation type="submission" date="2016-10" db="EMBL/GenBank/DDBJ databases">
        <authorList>
            <person name="Varghese N."/>
            <person name="Submissions S."/>
        </authorList>
    </citation>
    <scope>NUCLEOTIDE SEQUENCE [LARGE SCALE GENOMIC DNA]</scope>
    <source>
        <strain evidence="2">CGMCC 1.10657</strain>
    </source>
</reference>